<accession>A0A8S5MMX2</accession>
<reference evidence="1" key="1">
    <citation type="journal article" date="2021" name="Proc. Natl. Acad. Sci. U.S.A.">
        <title>A Catalog of Tens of Thousands of Viruses from Human Metagenomes Reveals Hidden Associations with Chronic Diseases.</title>
        <authorList>
            <person name="Tisza M.J."/>
            <person name="Buck C.B."/>
        </authorList>
    </citation>
    <scope>NUCLEOTIDE SEQUENCE</scope>
    <source>
        <strain evidence="1">Ctxc31</strain>
    </source>
</reference>
<protein>
    <submittedName>
        <fullName evidence="1">Uncharacterized protein</fullName>
    </submittedName>
</protein>
<organism evidence="1">
    <name type="scientific">Siphoviridae sp. ctxc31</name>
    <dbReference type="NCBI Taxonomy" id="2826520"/>
    <lineage>
        <taxon>Viruses</taxon>
        <taxon>Duplodnaviria</taxon>
        <taxon>Heunggongvirae</taxon>
        <taxon>Uroviricota</taxon>
        <taxon>Caudoviricetes</taxon>
    </lineage>
</organism>
<sequence length="47" mass="5799">MHQCDYCIWYNREKCDCPSQMRKRACKRALKDKKLFEKSKKQSQNDK</sequence>
<proteinExistence type="predicted"/>
<evidence type="ECO:0000313" key="1">
    <source>
        <dbReference type="EMBL" id="DAD83556.1"/>
    </source>
</evidence>
<dbReference type="EMBL" id="BK014938">
    <property type="protein sequence ID" value="DAD83556.1"/>
    <property type="molecule type" value="Genomic_DNA"/>
</dbReference>
<name>A0A8S5MMX2_9CAUD</name>